<feature type="active site" description="Charge relay system" evidence="8">
    <location>
        <position position="263"/>
    </location>
</feature>
<accession>A0AAU9RY95</accession>
<feature type="binding site" evidence="9">
    <location>
        <position position="162"/>
    </location>
    <ligand>
        <name>urate</name>
        <dbReference type="ChEBI" id="CHEBI:17775"/>
    </ligand>
</feature>
<reference evidence="11 12" key="1">
    <citation type="submission" date="2022-03" db="EMBL/GenBank/DDBJ databases">
        <authorList>
            <person name="Nunn A."/>
            <person name="Chopra R."/>
            <person name="Nunn A."/>
            <person name="Contreras Garrido A."/>
        </authorList>
    </citation>
    <scope>NUCLEOTIDE SEQUENCE [LARGE SCALE GENOMIC DNA]</scope>
</reference>
<dbReference type="GO" id="GO:0019628">
    <property type="term" value="P:urate catabolic process"/>
    <property type="evidence" value="ECO:0007669"/>
    <property type="project" value="TreeGrafter"/>
</dbReference>
<dbReference type="EMBL" id="OU466859">
    <property type="protein sequence ID" value="CAH2052925.1"/>
    <property type="molecule type" value="Genomic_DNA"/>
</dbReference>
<feature type="binding site" evidence="9">
    <location>
        <position position="60"/>
    </location>
    <ligand>
        <name>O2</name>
        <dbReference type="ChEBI" id="CHEBI:15379"/>
    </ligand>
</feature>
<evidence type="ECO:0000313" key="12">
    <source>
        <dbReference type="Proteomes" id="UP000836841"/>
    </source>
</evidence>
<dbReference type="GO" id="GO:0006145">
    <property type="term" value="P:purine nucleobase catabolic process"/>
    <property type="evidence" value="ECO:0007669"/>
    <property type="project" value="TreeGrafter"/>
</dbReference>
<keyword evidence="12" id="KW-1185">Reference proteome</keyword>
<keyword evidence="6 7" id="KW-0576">Peroxisome</keyword>
<evidence type="ECO:0000256" key="5">
    <source>
        <dbReference type="ARBA" id="ARBA00023002"/>
    </source>
</evidence>
<comment type="catalytic activity">
    <reaction evidence="7 10">
        <text>urate + O2 + H2O = 5-hydroxyisourate + H2O2</text>
        <dbReference type="Rhea" id="RHEA:21368"/>
        <dbReference type="ChEBI" id="CHEBI:15377"/>
        <dbReference type="ChEBI" id="CHEBI:15379"/>
        <dbReference type="ChEBI" id="CHEBI:16240"/>
        <dbReference type="ChEBI" id="CHEBI:17775"/>
        <dbReference type="ChEBI" id="CHEBI:18072"/>
        <dbReference type="EC" id="1.7.3.3"/>
    </reaction>
</comment>
<feature type="binding site" evidence="9">
    <location>
        <position position="61"/>
    </location>
    <ligand>
        <name>urate</name>
        <dbReference type="ChEBI" id="CHEBI:17775"/>
    </ligand>
</feature>
<keyword evidence="5 7" id="KW-0560">Oxidoreductase</keyword>
<sequence length="306" mass="34728">MAEEGLRLEQRHGKARVRVARVWRHDDGSHHFVEWSVSISLLSHCLSSYHRDDNSDIVATDTMKNTVYVKAKECGDRISVEEFAILTGKHFCSFYPQVFTAIVRIIEKPWERVCVDGKPHLHGFKLGSESHTTEATVQKSGSLELTSGVSGLALLKTTQSGFERFVRDKYTILPETRERMLATEVNATWRYSYDSVASVPNKGLYFSDKFMDVKKVLMETFFGPPETGVYSPSVQRTLYLMGSAVLRRFGDVSWIHLKMPNIHFLPVNLSSKENPSMVKFKDDVYLPTDEPHGSIEATLSRIASKM</sequence>
<evidence type="ECO:0000256" key="10">
    <source>
        <dbReference type="RuleBase" id="RU004455"/>
    </source>
</evidence>
<feature type="binding site" evidence="9">
    <location>
        <position position="261"/>
    </location>
    <ligand>
        <name>5-hydroxyisourate</name>
        <dbReference type="ChEBI" id="CHEBI:18072"/>
    </ligand>
</feature>
<dbReference type="PANTHER" id="PTHR42874:SF1">
    <property type="entry name" value="URICASE"/>
    <property type="match status" value="1"/>
</dbReference>
<dbReference type="CDD" id="cd00445">
    <property type="entry name" value="Uricase"/>
    <property type="match status" value="1"/>
</dbReference>
<dbReference type="GO" id="GO:0005777">
    <property type="term" value="C:peroxisome"/>
    <property type="evidence" value="ECO:0007669"/>
    <property type="project" value="UniProtKB-SubCell"/>
</dbReference>
<dbReference type="InterPro" id="IPR019842">
    <property type="entry name" value="Uricase_CS"/>
</dbReference>
<feature type="binding site" evidence="9">
    <location>
        <position position="179"/>
    </location>
    <ligand>
        <name>5-hydroxyisourate</name>
        <dbReference type="ChEBI" id="CHEBI:18072"/>
    </ligand>
</feature>
<comment type="subcellular location">
    <subcellularLocation>
        <location evidence="1 7">Peroxisome</location>
    </subcellularLocation>
</comment>
<name>A0AAU9RY95_THLAR</name>
<feature type="binding site" evidence="9">
    <location>
        <position position="235"/>
    </location>
    <ligand>
        <name>5-hydroxyisourate</name>
        <dbReference type="ChEBI" id="CHEBI:18072"/>
    </ligand>
</feature>
<dbReference type="FunFam" id="3.10.270.10:FF:000001">
    <property type="entry name" value="Uricase"/>
    <property type="match status" value="1"/>
</dbReference>
<feature type="binding site" evidence="9">
    <location>
        <position position="261"/>
    </location>
    <ligand>
        <name>O2</name>
        <dbReference type="ChEBI" id="CHEBI:15379"/>
    </ligand>
</feature>
<feature type="active site" description="Charge relay system" evidence="8">
    <location>
        <position position="14"/>
    </location>
</feature>
<feature type="binding site" evidence="9">
    <location>
        <position position="60"/>
    </location>
    <ligand>
        <name>5-hydroxyisourate</name>
        <dbReference type="ChEBI" id="CHEBI:18072"/>
    </ligand>
</feature>
<feature type="binding site" evidence="9">
    <location>
        <position position="261"/>
    </location>
    <ligand>
        <name>urate</name>
        <dbReference type="ChEBI" id="CHEBI:17775"/>
    </ligand>
</feature>
<feature type="binding site" evidence="9">
    <location>
        <position position="179"/>
    </location>
    <ligand>
        <name>urate</name>
        <dbReference type="ChEBI" id="CHEBI:17775"/>
    </ligand>
</feature>
<comment type="similarity">
    <text evidence="3 7 10">Belongs to the uricase family.</text>
</comment>
<evidence type="ECO:0000256" key="9">
    <source>
        <dbReference type="PIRSR" id="PIRSR000241-2"/>
    </source>
</evidence>
<dbReference type="Pfam" id="PF01014">
    <property type="entry name" value="Uricase"/>
    <property type="match status" value="2"/>
</dbReference>
<comment type="pathway">
    <text evidence="2 7">Purine metabolism; urate degradation; (S)-allantoin from urate: step 1/3.</text>
</comment>
<feature type="binding site" evidence="9">
    <location>
        <position position="234"/>
    </location>
    <ligand>
        <name>urate</name>
        <dbReference type="ChEBI" id="CHEBI:17775"/>
    </ligand>
</feature>
<evidence type="ECO:0000256" key="1">
    <source>
        <dbReference type="ARBA" id="ARBA00004275"/>
    </source>
</evidence>
<evidence type="ECO:0000313" key="11">
    <source>
        <dbReference type="EMBL" id="CAH2052925.1"/>
    </source>
</evidence>
<feature type="binding site" evidence="9">
    <location>
        <position position="60"/>
    </location>
    <ligand>
        <name>urate</name>
        <dbReference type="ChEBI" id="CHEBI:17775"/>
    </ligand>
</feature>
<feature type="active site" description="Charge relay system" evidence="8">
    <location>
        <position position="60"/>
    </location>
</feature>
<feature type="binding site" evidence="9">
    <location>
        <position position="234"/>
    </location>
    <ligand>
        <name>5-hydroxyisourate</name>
        <dbReference type="ChEBI" id="CHEBI:18072"/>
    </ligand>
</feature>
<keyword evidence="4 7" id="KW-0659">Purine metabolism</keyword>
<feature type="binding site" evidence="9">
    <location>
        <position position="61"/>
    </location>
    <ligand>
        <name>5-hydroxyisourate</name>
        <dbReference type="ChEBI" id="CHEBI:18072"/>
    </ligand>
</feature>
<evidence type="ECO:0000256" key="2">
    <source>
        <dbReference type="ARBA" id="ARBA00004831"/>
    </source>
</evidence>
<evidence type="ECO:0000256" key="4">
    <source>
        <dbReference type="ARBA" id="ARBA00022631"/>
    </source>
</evidence>
<dbReference type="PROSITE" id="PS00366">
    <property type="entry name" value="URICASE"/>
    <property type="match status" value="1"/>
</dbReference>
<dbReference type="PANTHER" id="PTHR42874">
    <property type="entry name" value="URICASE"/>
    <property type="match status" value="1"/>
</dbReference>
<dbReference type="AlphaFoldDB" id="A0AAU9RY95"/>
<organism evidence="11 12">
    <name type="scientific">Thlaspi arvense</name>
    <name type="common">Field penny-cress</name>
    <dbReference type="NCBI Taxonomy" id="13288"/>
    <lineage>
        <taxon>Eukaryota</taxon>
        <taxon>Viridiplantae</taxon>
        <taxon>Streptophyta</taxon>
        <taxon>Embryophyta</taxon>
        <taxon>Tracheophyta</taxon>
        <taxon>Spermatophyta</taxon>
        <taxon>Magnoliopsida</taxon>
        <taxon>eudicotyledons</taxon>
        <taxon>Gunneridae</taxon>
        <taxon>Pentapetalae</taxon>
        <taxon>rosids</taxon>
        <taxon>malvids</taxon>
        <taxon>Brassicales</taxon>
        <taxon>Brassicaceae</taxon>
        <taxon>Thlaspideae</taxon>
        <taxon>Thlaspi</taxon>
    </lineage>
</organism>
<evidence type="ECO:0000256" key="8">
    <source>
        <dbReference type="PIRSR" id="PIRSR000241-1"/>
    </source>
</evidence>
<feature type="binding site" evidence="9">
    <location>
        <position position="162"/>
    </location>
    <ligand>
        <name>5-hydroxyisourate</name>
        <dbReference type="ChEBI" id="CHEBI:18072"/>
    </ligand>
</feature>
<protein>
    <recommendedName>
        <fullName evidence="7 10">Uricase</fullName>
        <ecNumber evidence="7 10">1.7.3.3</ecNumber>
    </recommendedName>
    <alternativeName>
        <fullName evidence="7">Urate oxidase</fullName>
    </alternativeName>
</protein>
<dbReference type="GO" id="GO:0004846">
    <property type="term" value="F:urate oxidase activity"/>
    <property type="evidence" value="ECO:0007669"/>
    <property type="project" value="UniProtKB-EC"/>
</dbReference>
<dbReference type="PIRSF" id="PIRSF000241">
    <property type="entry name" value="Urate_oxidase"/>
    <property type="match status" value="1"/>
</dbReference>
<evidence type="ECO:0000256" key="7">
    <source>
        <dbReference type="PIRNR" id="PIRNR000241"/>
    </source>
</evidence>
<gene>
    <name evidence="11" type="ORF">TAV2_LOCUS11002</name>
</gene>
<proteinExistence type="inferred from homology"/>
<dbReference type="NCBIfam" id="TIGR03383">
    <property type="entry name" value="urate_oxi"/>
    <property type="match status" value="1"/>
</dbReference>
<dbReference type="EC" id="1.7.3.3" evidence="7 10"/>
<dbReference type="PRINTS" id="PR00093">
    <property type="entry name" value="URICASE"/>
</dbReference>
<comment type="function">
    <text evidence="7 10">Catalyzes the oxidation of uric acid to 5-hydroxyisourate, which is further processed to form (S)-allantoin.</text>
</comment>
<dbReference type="Gene3D" id="3.10.270.10">
    <property type="entry name" value="Urate Oxidase"/>
    <property type="match status" value="1"/>
</dbReference>
<evidence type="ECO:0000256" key="6">
    <source>
        <dbReference type="ARBA" id="ARBA00023140"/>
    </source>
</evidence>
<dbReference type="InterPro" id="IPR002042">
    <property type="entry name" value="Uricase"/>
</dbReference>
<dbReference type="Proteomes" id="UP000836841">
    <property type="component" value="Chromosome 3"/>
</dbReference>
<evidence type="ECO:0000256" key="3">
    <source>
        <dbReference type="ARBA" id="ARBA00009760"/>
    </source>
</evidence>
<feature type="binding site" evidence="9">
    <location>
        <position position="235"/>
    </location>
    <ligand>
        <name>urate</name>
        <dbReference type="ChEBI" id="CHEBI:17775"/>
    </ligand>
</feature>
<dbReference type="SUPFAM" id="SSF55620">
    <property type="entry name" value="Tetrahydrobiopterin biosynthesis enzymes-like"/>
    <property type="match status" value="2"/>
</dbReference>